<protein>
    <submittedName>
        <fullName evidence="2">DUF4435 domain-containing protein</fullName>
    </submittedName>
</protein>
<dbReference type="Pfam" id="PF14491">
    <property type="entry name" value="DUF4435"/>
    <property type="match status" value="1"/>
</dbReference>
<dbReference type="EMBL" id="JACJSG010000047">
    <property type="protein sequence ID" value="MBD2504245.1"/>
    <property type="molecule type" value="Genomic_DNA"/>
</dbReference>
<sequence length="300" mass="35348">MSVDNLRASREKAVVVFTEFTRLYKQYPSALYCFFEEEDSKYYGIRIKNITRPEKDIYLPCRGKEAVLGIYQMLLFRKYYANVRAAYFIDRDFDKPIDRASLSVIYETPCYSIENFYTSVQCVSEILKVEFKLLESDENFHRCVGLYTKLQEEFHNAVELLNAWIACQIDKSSQITICDLSVTRFVTIDLDKITTMYTIDDLYTLFPQAPLLSQEELDTKRSELQAMNRQQSFRGKFEIEFLRTFLQKLINEANEGNYPYFTRKVKVPLTLSIRTIISDLSQYADTPNCLYNYLESLRKP</sequence>
<organism evidence="2 3">
    <name type="scientific">Anabaena azotica FACHB-119</name>
    <dbReference type="NCBI Taxonomy" id="947527"/>
    <lineage>
        <taxon>Bacteria</taxon>
        <taxon>Bacillati</taxon>
        <taxon>Cyanobacteriota</taxon>
        <taxon>Cyanophyceae</taxon>
        <taxon>Nostocales</taxon>
        <taxon>Nostocaceae</taxon>
        <taxon>Anabaena</taxon>
        <taxon>Anabaena azotica</taxon>
    </lineage>
</organism>
<gene>
    <name evidence="2" type="ORF">H6G83_27145</name>
</gene>
<keyword evidence="3" id="KW-1185">Reference proteome</keyword>
<comment type="caution">
    <text evidence="2">The sequence shown here is derived from an EMBL/GenBank/DDBJ whole genome shotgun (WGS) entry which is preliminary data.</text>
</comment>
<name>A0ABR8DD05_9NOST</name>
<evidence type="ECO:0000259" key="1">
    <source>
        <dbReference type="Pfam" id="PF14491"/>
    </source>
</evidence>
<dbReference type="RefSeq" id="WP_190477841.1">
    <property type="nucleotide sequence ID" value="NZ_JACJSG010000047.1"/>
</dbReference>
<accession>A0ABR8DD05</accession>
<dbReference type="Proteomes" id="UP000661112">
    <property type="component" value="Unassembled WGS sequence"/>
</dbReference>
<evidence type="ECO:0000313" key="3">
    <source>
        <dbReference type="Proteomes" id="UP000661112"/>
    </source>
</evidence>
<proteinExistence type="predicted"/>
<dbReference type="InterPro" id="IPR029492">
    <property type="entry name" value="DUF4435"/>
</dbReference>
<feature type="domain" description="DUF4435" evidence="1">
    <location>
        <begin position="31"/>
        <end position="255"/>
    </location>
</feature>
<evidence type="ECO:0000313" key="2">
    <source>
        <dbReference type="EMBL" id="MBD2504245.1"/>
    </source>
</evidence>
<reference evidence="2 3" key="1">
    <citation type="journal article" date="2020" name="ISME J.">
        <title>Comparative genomics reveals insights into cyanobacterial evolution and habitat adaptation.</title>
        <authorList>
            <person name="Chen M.Y."/>
            <person name="Teng W.K."/>
            <person name="Zhao L."/>
            <person name="Hu C.X."/>
            <person name="Zhou Y.K."/>
            <person name="Han B.P."/>
            <person name="Song L.R."/>
            <person name="Shu W.S."/>
        </authorList>
    </citation>
    <scope>NUCLEOTIDE SEQUENCE [LARGE SCALE GENOMIC DNA]</scope>
    <source>
        <strain evidence="2 3">FACHB-119</strain>
    </source>
</reference>